<name>A0A0F9QPK2_9ZZZZ</name>
<comment type="caution">
    <text evidence="1">The sequence shown here is derived from an EMBL/GenBank/DDBJ whole genome shotgun (WGS) entry which is preliminary data.</text>
</comment>
<reference evidence="1" key="1">
    <citation type="journal article" date="2015" name="Nature">
        <title>Complex archaea that bridge the gap between prokaryotes and eukaryotes.</title>
        <authorList>
            <person name="Spang A."/>
            <person name="Saw J.H."/>
            <person name="Jorgensen S.L."/>
            <person name="Zaremba-Niedzwiedzka K."/>
            <person name="Martijn J."/>
            <person name="Lind A.E."/>
            <person name="van Eijk R."/>
            <person name="Schleper C."/>
            <person name="Guy L."/>
            <person name="Ettema T.J."/>
        </authorList>
    </citation>
    <scope>NUCLEOTIDE SEQUENCE</scope>
</reference>
<gene>
    <name evidence="1" type="ORF">LCGC14_0694410</name>
</gene>
<evidence type="ECO:0000313" key="1">
    <source>
        <dbReference type="EMBL" id="KKN44339.1"/>
    </source>
</evidence>
<organism evidence="1">
    <name type="scientific">marine sediment metagenome</name>
    <dbReference type="NCBI Taxonomy" id="412755"/>
    <lineage>
        <taxon>unclassified sequences</taxon>
        <taxon>metagenomes</taxon>
        <taxon>ecological metagenomes</taxon>
    </lineage>
</organism>
<proteinExistence type="predicted"/>
<sequence length="343" mass="39483">MTFKYGSGMVEIDFPVINMDKCKVTVENIGCTEVFRPGTSHKVFHNGKLVFEKSFGGGIRQIRSGLRLVQRCFLGKFSGTLRQWTKNGTFYKEEFTYDCNSKSAYTITNGEKELDIFYPDGKKWFTMRSGQSGKISFNKDKIVDDYLIVGKSNTDFVGKNNYVTSHDNHFKSFDMEGNLREKGQYEFRQKVGEWLESGSEAFYLRGVEVSKQEYHAKPEELDVLSILKNPNAQKRAVLLDKLGSENLVKTLMKDSYGAKVIHREGDMELISIDLFSNSGMDKNDWLGDYEINFLKVVCPSTFTKFFLRVPPDIHKCEIARQWTFGIEARNSIEYNPIQFKKET</sequence>
<protein>
    <submittedName>
        <fullName evidence="1">Uncharacterized protein</fullName>
    </submittedName>
</protein>
<dbReference type="AlphaFoldDB" id="A0A0F9QPK2"/>
<dbReference type="EMBL" id="LAZR01001457">
    <property type="protein sequence ID" value="KKN44339.1"/>
    <property type="molecule type" value="Genomic_DNA"/>
</dbReference>
<accession>A0A0F9QPK2</accession>